<keyword evidence="2" id="KW-1185">Reference proteome</keyword>
<protein>
    <submittedName>
        <fullName evidence="1">Uncharacterized protein</fullName>
    </submittedName>
</protein>
<evidence type="ECO:0000313" key="2">
    <source>
        <dbReference type="Proteomes" id="UP001165060"/>
    </source>
</evidence>
<evidence type="ECO:0000313" key="1">
    <source>
        <dbReference type="EMBL" id="GMI26757.1"/>
    </source>
</evidence>
<name>A0ABQ6MIZ8_9STRA</name>
<proteinExistence type="predicted"/>
<organism evidence="1 2">
    <name type="scientific">Tetraparma gracilis</name>
    <dbReference type="NCBI Taxonomy" id="2962635"/>
    <lineage>
        <taxon>Eukaryota</taxon>
        <taxon>Sar</taxon>
        <taxon>Stramenopiles</taxon>
        <taxon>Ochrophyta</taxon>
        <taxon>Bolidophyceae</taxon>
        <taxon>Parmales</taxon>
        <taxon>Triparmaceae</taxon>
        <taxon>Tetraparma</taxon>
    </lineage>
</organism>
<comment type="caution">
    <text evidence="1">The sequence shown here is derived from an EMBL/GenBank/DDBJ whole genome shotgun (WGS) entry which is preliminary data.</text>
</comment>
<dbReference type="Proteomes" id="UP001165060">
    <property type="component" value="Unassembled WGS sequence"/>
</dbReference>
<accession>A0ABQ6MIZ8</accession>
<sequence length="120" mass="13112">MSKSVLVSGAGQKDVNGVYTQRPPSLIPAGFARTCDEMGWPSESMWQRLASPTRAWYEMPNEAYMYWNKGDGKWWIDVPSGAGAYIVENDGEDPPAGGWVALPNIPSPLPIVKVKEGGEL</sequence>
<reference evidence="1 2" key="1">
    <citation type="journal article" date="2023" name="Commun. Biol.">
        <title>Genome analysis of Parmales, the sister group of diatoms, reveals the evolutionary specialization of diatoms from phago-mixotrophs to photoautotrophs.</title>
        <authorList>
            <person name="Ban H."/>
            <person name="Sato S."/>
            <person name="Yoshikawa S."/>
            <person name="Yamada K."/>
            <person name="Nakamura Y."/>
            <person name="Ichinomiya M."/>
            <person name="Sato N."/>
            <person name="Blanc-Mathieu R."/>
            <person name="Endo H."/>
            <person name="Kuwata A."/>
            <person name="Ogata H."/>
        </authorList>
    </citation>
    <scope>NUCLEOTIDE SEQUENCE [LARGE SCALE GENOMIC DNA]</scope>
</reference>
<dbReference type="EMBL" id="BRYB01000274">
    <property type="protein sequence ID" value="GMI26757.1"/>
    <property type="molecule type" value="Genomic_DNA"/>
</dbReference>
<gene>
    <name evidence="1" type="ORF">TeGR_g8568</name>
</gene>